<dbReference type="Gene3D" id="1.10.357.10">
    <property type="entry name" value="Tetracycline Repressor, domain 2"/>
    <property type="match status" value="1"/>
</dbReference>
<dbReference type="PROSITE" id="PS50977">
    <property type="entry name" value="HTH_TETR_2"/>
    <property type="match status" value="1"/>
</dbReference>
<comment type="caution">
    <text evidence="4">The sequence shown here is derived from an EMBL/GenBank/DDBJ whole genome shotgun (WGS) entry which is preliminary data.</text>
</comment>
<sequence>MTKHTQTEIIQVTLQLIQTKQRADLTLTEIADHLGMTHAALYKHFRNKQALWTAVTTAWFHQTILQKIRQITPIKDDPVETLHQWLWTFATAKKNAYLNDPALFALTTQYVDNHPIILRTVLTDLMAAIDQLMAYNDPDYQRAETILSAFAPFTLPTFKETWTAPNYQQRFETLWQLIKPGLQSVPQAL</sequence>
<dbReference type="RefSeq" id="WP_057907618.1">
    <property type="nucleotide sequence ID" value="NZ_AYZB01000003.1"/>
</dbReference>
<evidence type="ECO:0000256" key="1">
    <source>
        <dbReference type="ARBA" id="ARBA00023125"/>
    </source>
</evidence>
<dbReference type="GO" id="GO:0003677">
    <property type="term" value="F:DNA binding"/>
    <property type="evidence" value="ECO:0007669"/>
    <property type="project" value="UniProtKB-UniRule"/>
</dbReference>
<dbReference type="InterPro" id="IPR050624">
    <property type="entry name" value="HTH-type_Tx_Regulator"/>
</dbReference>
<dbReference type="Proteomes" id="UP000050823">
    <property type="component" value="Unassembled WGS sequence"/>
</dbReference>
<dbReference type="InterPro" id="IPR009057">
    <property type="entry name" value="Homeodomain-like_sf"/>
</dbReference>
<evidence type="ECO:0000259" key="3">
    <source>
        <dbReference type="PROSITE" id="PS50977"/>
    </source>
</evidence>
<evidence type="ECO:0000256" key="2">
    <source>
        <dbReference type="PROSITE-ProRule" id="PRU00335"/>
    </source>
</evidence>
<dbReference type="PANTHER" id="PTHR43479">
    <property type="entry name" value="ACREF/ENVCD OPERON REPRESSOR-RELATED"/>
    <property type="match status" value="1"/>
</dbReference>
<dbReference type="EMBL" id="AYZB01000003">
    <property type="protein sequence ID" value="KRM24231.1"/>
    <property type="molecule type" value="Genomic_DNA"/>
</dbReference>
<dbReference type="PANTHER" id="PTHR43479:SF11">
    <property type="entry name" value="ACREF_ENVCD OPERON REPRESSOR-RELATED"/>
    <property type="match status" value="1"/>
</dbReference>
<feature type="DNA-binding region" description="H-T-H motif" evidence="2">
    <location>
        <begin position="26"/>
        <end position="45"/>
    </location>
</feature>
<evidence type="ECO:0000313" key="5">
    <source>
        <dbReference type="Proteomes" id="UP000050823"/>
    </source>
</evidence>
<dbReference type="AlphaFoldDB" id="A0AA89I227"/>
<evidence type="ECO:0000313" key="4">
    <source>
        <dbReference type="EMBL" id="KRM24231.1"/>
    </source>
</evidence>
<keyword evidence="1 2" id="KW-0238">DNA-binding</keyword>
<gene>
    <name evidence="4" type="ORF">FC90_GL000708</name>
</gene>
<accession>A0AA89I227</accession>
<organism evidence="4 5">
    <name type="scientific">Latilactobacillus graminis DSM 20719</name>
    <dbReference type="NCBI Taxonomy" id="1423752"/>
    <lineage>
        <taxon>Bacteria</taxon>
        <taxon>Bacillati</taxon>
        <taxon>Bacillota</taxon>
        <taxon>Bacilli</taxon>
        <taxon>Lactobacillales</taxon>
        <taxon>Lactobacillaceae</taxon>
        <taxon>Latilactobacillus</taxon>
    </lineage>
</organism>
<feature type="domain" description="HTH tetR-type" evidence="3">
    <location>
        <begin position="3"/>
        <end position="63"/>
    </location>
</feature>
<proteinExistence type="predicted"/>
<dbReference type="InterPro" id="IPR001647">
    <property type="entry name" value="HTH_TetR"/>
</dbReference>
<protein>
    <submittedName>
        <fullName evidence="4">Transcriptional regulator</fullName>
    </submittedName>
</protein>
<name>A0AA89I227_9LACO</name>
<reference evidence="4 5" key="1">
    <citation type="journal article" date="2015" name="Genome Announc.">
        <title>Expanding the biotechnology potential of lactobacilli through comparative genomics of 213 strains and associated genera.</title>
        <authorList>
            <person name="Sun Z."/>
            <person name="Harris H.M."/>
            <person name="McCann A."/>
            <person name="Guo C."/>
            <person name="Argimon S."/>
            <person name="Zhang W."/>
            <person name="Yang X."/>
            <person name="Jeffery I.B."/>
            <person name="Cooney J.C."/>
            <person name="Kagawa T.F."/>
            <person name="Liu W."/>
            <person name="Song Y."/>
            <person name="Salvetti E."/>
            <person name="Wrobel A."/>
            <person name="Rasinkangas P."/>
            <person name="Parkhill J."/>
            <person name="Rea M.C."/>
            <person name="O'Sullivan O."/>
            <person name="Ritari J."/>
            <person name="Douillard F.P."/>
            <person name="Paul Ross R."/>
            <person name="Yang R."/>
            <person name="Briner A.E."/>
            <person name="Felis G.E."/>
            <person name="de Vos W.M."/>
            <person name="Barrangou R."/>
            <person name="Klaenhammer T.R."/>
            <person name="Caufield P.W."/>
            <person name="Cui Y."/>
            <person name="Zhang H."/>
            <person name="O'Toole P.W."/>
        </authorList>
    </citation>
    <scope>NUCLEOTIDE SEQUENCE [LARGE SCALE GENOMIC DNA]</scope>
    <source>
        <strain evidence="4 5">DSM 20719</strain>
    </source>
</reference>
<dbReference type="Pfam" id="PF00440">
    <property type="entry name" value="TetR_N"/>
    <property type="match status" value="1"/>
</dbReference>
<dbReference type="SUPFAM" id="SSF46689">
    <property type="entry name" value="Homeodomain-like"/>
    <property type="match status" value="1"/>
</dbReference>